<evidence type="ECO:0000256" key="4">
    <source>
        <dbReference type="SAM" id="MobiDB-lite"/>
    </source>
</evidence>
<evidence type="ECO:0000313" key="7">
    <source>
        <dbReference type="Proteomes" id="UP001054857"/>
    </source>
</evidence>
<dbReference type="InterPro" id="IPR013083">
    <property type="entry name" value="Znf_RING/FYVE/PHD"/>
</dbReference>
<comment type="caution">
    <text evidence="6">The sequence shown here is derived from an EMBL/GenBank/DDBJ whole genome shotgun (WGS) entry which is preliminary data.</text>
</comment>
<keyword evidence="7" id="KW-1185">Reference proteome</keyword>
<dbReference type="SMART" id="SM00744">
    <property type="entry name" value="RINGv"/>
    <property type="match status" value="1"/>
</dbReference>
<dbReference type="Pfam" id="PF12906">
    <property type="entry name" value="RINGv"/>
    <property type="match status" value="1"/>
</dbReference>
<accession>A0AAD3HHG3</accession>
<evidence type="ECO:0000256" key="3">
    <source>
        <dbReference type="ARBA" id="ARBA00022833"/>
    </source>
</evidence>
<keyword evidence="1" id="KW-0479">Metal-binding</keyword>
<keyword evidence="2" id="KW-0863">Zinc-finger</keyword>
<keyword evidence="3" id="KW-0862">Zinc</keyword>
<protein>
    <recommendedName>
        <fullName evidence="5">RING-CH-type domain-containing protein</fullName>
    </recommendedName>
</protein>
<proteinExistence type="predicted"/>
<evidence type="ECO:0000256" key="1">
    <source>
        <dbReference type="ARBA" id="ARBA00022723"/>
    </source>
</evidence>
<name>A0AAD3HHG3_9CHLO</name>
<dbReference type="PROSITE" id="PS51292">
    <property type="entry name" value="ZF_RING_CH"/>
    <property type="match status" value="1"/>
</dbReference>
<dbReference type="EMBL" id="BMAR01000001">
    <property type="protein sequence ID" value="GFR41464.1"/>
    <property type="molecule type" value="Genomic_DNA"/>
</dbReference>
<evidence type="ECO:0000259" key="5">
    <source>
        <dbReference type="PROSITE" id="PS51292"/>
    </source>
</evidence>
<evidence type="ECO:0000313" key="6">
    <source>
        <dbReference type="EMBL" id="GFR41464.1"/>
    </source>
</evidence>
<dbReference type="GO" id="GO:0008270">
    <property type="term" value="F:zinc ion binding"/>
    <property type="evidence" value="ECO:0007669"/>
    <property type="project" value="UniProtKB-KW"/>
</dbReference>
<dbReference type="Gene3D" id="3.30.40.10">
    <property type="entry name" value="Zinc/RING finger domain, C3HC4 (zinc finger)"/>
    <property type="match status" value="1"/>
</dbReference>
<gene>
    <name evidence="6" type="ORF">Agub_g2152</name>
</gene>
<evidence type="ECO:0000256" key="2">
    <source>
        <dbReference type="ARBA" id="ARBA00022771"/>
    </source>
</evidence>
<dbReference type="Proteomes" id="UP001054857">
    <property type="component" value="Unassembled WGS sequence"/>
</dbReference>
<dbReference type="SUPFAM" id="SSF57850">
    <property type="entry name" value="RING/U-box"/>
    <property type="match status" value="1"/>
</dbReference>
<dbReference type="AlphaFoldDB" id="A0AAD3HHG3"/>
<sequence length="222" mass="23962">METHMESEVAMPACQAPVCWICLDENPQDAPCKCSNPVHRTCLARWQLERLGRSEERECRFCKSLLPPWQEVLLPQRVRPATEATVNVHAPDGSLHRIPLRPGLAGRRAFLRAVRQALRLPPREQLDLSFEVALPTSATGTLPALISTRDFCLASHIATLNAGIRSARSDKTAGAPEEEEGEASGQDSSKAPAAAVGEASGSEGAQGSQGGRQNGGAKRLRR</sequence>
<dbReference type="InterPro" id="IPR011016">
    <property type="entry name" value="Znf_RING-CH"/>
</dbReference>
<feature type="compositionally biased region" description="Low complexity" evidence="4">
    <location>
        <begin position="183"/>
        <end position="206"/>
    </location>
</feature>
<reference evidence="6 7" key="1">
    <citation type="journal article" date="2021" name="Sci. Rep.">
        <title>Genome sequencing of the multicellular alga Astrephomene provides insights into convergent evolution of germ-soma differentiation.</title>
        <authorList>
            <person name="Yamashita S."/>
            <person name="Yamamoto K."/>
            <person name="Matsuzaki R."/>
            <person name="Suzuki S."/>
            <person name="Yamaguchi H."/>
            <person name="Hirooka S."/>
            <person name="Minakuchi Y."/>
            <person name="Miyagishima S."/>
            <person name="Kawachi M."/>
            <person name="Toyoda A."/>
            <person name="Nozaki H."/>
        </authorList>
    </citation>
    <scope>NUCLEOTIDE SEQUENCE [LARGE SCALE GENOMIC DNA]</scope>
    <source>
        <strain evidence="6 7">NIES-4017</strain>
    </source>
</reference>
<feature type="domain" description="RING-CH-type" evidence="5">
    <location>
        <begin position="11"/>
        <end position="69"/>
    </location>
</feature>
<feature type="region of interest" description="Disordered" evidence="4">
    <location>
        <begin position="167"/>
        <end position="222"/>
    </location>
</feature>
<organism evidence="6 7">
    <name type="scientific">Astrephomene gubernaculifera</name>
    <dbReference type="NCBI Taxonomy" id="47775"/>
    <lineage>
        <taxon>Eukaryota</taxon>
        <taxon>Viridiplantae</taxon>
        <taxon>Chlorophyta</taxon>
        <taxon>core chlorophytes</taxon>
        <taxon>Chlorophyceae</taxon>
        <taxon>CS clade</taxon>
        <taxon>Chlamydomonadales</taxon>
        <taxon>Astrephomenaceae</taxon>
        <taxon>Astrephomene</taxon>
    </lineage>
</organism>